<dbReference type="PANTHER" id="PTHR23079">
    <property type="entry name" value="RNA-DEPENDENT RNA POLYMERASE"/>
    <property type="match status" value="1"/>
</dbReference>
<evidence type="ECO:0000259" key="11">
    <source>
        <dbReference type="Pfam" id="PF05183"/>
    </source>
</evidence>
<evidence type="ECO:0000256" key="7">
    <source>
        <dbReference type="ARBA" id="ARBA00048744"/>
    </source>
</evidence>
<evidence type="ECO:0000313" key="14">
    <source>
        <dbReference type="EMBL" id="KAF9615290.1"/>
    </source>
</evidence>
<evidence type="ECO:0000256" key="6">
    <source>
        <dbReference type="ARBA" id="ARBA00023158"/>
    </source>
</evidence>
<dbReference type="GO" id="GO:0030422">
    <property type="term" value="P:siRNA processing"/>
    <property type="evidence" value="ECO:0007669"/>
    <property type="project" value="TreeGrafter"/>
</dbReference>
<dbReference type="InterPro" id="IPR058752">
    <property type="entry name" value="RDRP_C_head"/>
</dbReference>
<evidence type="ECO:0000256" key="3">
    <source>
        <dbReference type="ARBA" id="ARBA00022679"/>
    </source>
</evidence>
<evidence type="ECO:0000256" key="1">
    <source>
        <dbReference type="ARBA" id="ARBA00005762"/>
    </source>
</evidence>
<dbReference type="EC" id="2.7.7.48" evidence="9"/>
<evidence type="ECO:0000256" key="9">
    <source>
        <dbReference type="RuleBase" id="RU363098"/>
    </source>
</evidence>
<evidence type="ECO:0000256" key="2">
    <source>
        <dbReference type="ARBA" id="ARBA00022484"/>
    </source>
</evidence>
<dbReference type="PANTHER" id="PTHR23079:SF55">
    <property type="entry name" value="RNA-DIRECTED RNA POLYMERASE"/>
    <property type="match status" value="1"/>
</dbReference>
<comment type="catalytic activity">
    <reaction evidence="7 9">
        <text>RNA(n) + a ribonucleoside 5'-triphosphate = RNA(n+1) + diphosphate</text>
        <dbReference type="Rhea" id="RHEA:21248"/>
        <dbReference type="Rhea" id="RHEA-COMP:14527"/>
        <dbReference type="Rhea" id="RHEA-COMP:17342"/>
        <dbReference type="ChEBI" id="CHEBI:33019"/>
        <dbReference type="ChEBI" id="CHEBI:61557"/>
        <dbReference type="ChEBI" id="CHEBI:140395"/>
        <dbReference type="EC" id="2.7.7.48"/>
    </reaction>
</comment>
<reference evidence="14 15" key="1">
    <citation type="submission" date="2020-10" db="EMBL/GenBank/DDBJ databases">
        <title>The Coptis chinensis genome and diversification of protoberbering-type alkaloids.</title>
        <authorList>
            <person name="Wang B."/>
            <person name="Shu S."/>
            <person name="Song C."/>
            <person name="Liu Y."/>
        </authorList>
    </citation>
    <scope>NUCLEOTIDE SEQUENCE [LARGE SCALE GENOMIC DNA]</scope>
    <source>
        <strain evidence="14">HL-2020</strain>
        <tissue evidence="14">Leaf</tissue>
    </source>
</reference>
<keyword evidence="3 9" id="KW-0808">Transferase</keyword>
<feature type="domain" description="RDRP core" evidence="11">
    <location>
        <begin position="417"/>
        <end position="570"/>
    </location>
</feature>
<evidence type="ECO:0000256" key="5">
    <source>
        <dbReference type="ARBA" id="ARBA00022884"/>
    </source>
</evidence>
<keyword evidence="15" id="KW-1185">Reference proteome</keyword>
<gene>
    <name evidence="14" type="ORF">IFM89_022617</name>
</gene>
<evidence type="ECO:0000259" key="12">
    <source>
        <dbReference type="Pfam" id="PF26249"/>
    </source>
</evidence>
<comment type="similarity">
    <text evidence="1 9">Belongs to the RdRP family.</text>
</comment>
<name>A0A835IAH2_9MAGN</name>
<dbReference type="OrthoDB" id="6513042at2759"/>
<keyword evidence="4 9" id="KW-0548">Nucleotidyltransferase</keyword>
<keyword evidence="6 9" id="KW-0943">RNA-mediated gene silencing</keyword>
<keyword evidence="2 9" id="KW-0696">RNA-directed RNA polymerase</keyword>
<protein>
    <recommendedName>
        <fullName evidence="9">RNA-dependent RNA polymerase</fullName>
        <ecNumber evidence="9">2.7.7.48</ecNumber>
    </recommendedName>
</protein>
<organism evidence="14 15">
    <name type="scientific">Coptis chinensis</name>
    <dbReference type="NCBI Taxonomy" id="261450"/>
    <lineage>
        <taxon>Eukaryota</taxon>
        <taxon>Viridiplantae</taxon>
        <taxon>Streptophyta</taxon>
        <taxon>Embryophyta</taxon>
        <taxon>Tracheophyta</taxon>
        <taxon>Spermatophyta</taxon>
        <taxon>Magnoliopsida</taxon>
        <taxon>Ranunculales</taxon>
        <taxon>Ranunculaceae</taxon>
        <taxon>Coptidoideae</taxon>
        <taxon>Coptis</taxon>
    </lineage>
</organism>
<dbReference type="Proteomes" id="UP000631114">
    <property type="component" value="Unassembled WGS sequence"/>
</dbReference>
<feature type="region of interest" description="Disordered" evidence="10">
    <location>
        <begin position="298"/>
        <end position="320"/>
    </location>
</feature>
<dbReference type="AlphaFoldDB" id="A0A835IAH2"/>
<dbReference type="InterPro" id="IPR057596">
    <property type="entry name" value="RDRP_core"/>
</dbReference>
<evidence type="ECO:0000256" key="8">
    <source>
        <dbReference type="ARBA" id="ARBA00093763"/>
    </source>
</evidence>
<evidence type="ECO:0000313" key="15">
    <source>
        <dbReference type="Proteomes" id="UP000631114"/>
    </source>
</evidence>
<dbReference type="EMBL" id="JADFTS010000003">
    <property type="protein sequence ID" value="KAF9615290.1"/>
    <property type="molecule type" value="Genomic_DNA"/>
</dbReference>
<feature type="domain" description="RDRP core" evidence="11">
    <location>
        <begin position="574"/>
        <end position="838"/>
    </location>
</feature>
<evidence type="ECO:0000256" key="4">
    <source>
        <dbReference type="ARBA" id="ARBA00022695"/>
    </source>
</evidence>
<dbReference type="Pfam" id="PF05183">
    <property type="entry name" value="RdRP"/>
    <property type="match status" value="2"/>
</dbReference>
<dbReference type="GO" id="GO:0003723">
    <property type="term" value="F:RNA binding"/>
    <property type="evidence" value="ECO:0007669"/>
    <property type="project" value="UniProtKB-KW"/>
</dbReference>
<comment type="caution">
    <text evidence="14">The sequence shown here is derived from an EMBL/GenBank/DDBJ whole genome shotgun (WGS) entry which is preliminary data.</text>
</comment>
<proteinExistence type="inferred from homology"/>
<dbReference type="InterPro" id="IPR007855">
    <property type="entry name" value="RDRP"/>
</dbReference>
<feature type="domain" description="RDRP C-terminal head" evidence="13">
    <location>
        <begin position="919"/>
        <end position="998"/>
    </location>
</feature>
<evidence type="ECO:0000259" key="13">
    <source>
        <dbReference type="Pfam" id="PF26253"/>
    </source>
</evidence>
<dbReference type="Pfam" id="PF26249">
    <property type="entry name" value="4HB_RdRP3_N"/>
    <property type="match status" value="1"/>
</dbReference>
<accession>A0A835IAH2</accession>
<sequence>MASTCFSSSKENDVELPPSIEKQLRIIYNEYLMPQLHFRERQQLAILGEAPAFKLLQRFQNLSDYIDYMHAVSDSFSTQPHASVSGPTVPNDDILQSLSLEETWGSGRGSFACSRSPRQVLNFNSSSFMSSDHSPSYEEVPLPLSMEKALRRIYEEKTMPPLDAKGRRKLAVLGEEAALRILQKFRSLSDYITFVVGNLESLSSQGSVFFSDLQNSESSLSESQQDDGNLNSLELDEMRRETSLSSPSLATQKQMNLNSTSLRRTSMSNGPLLASVPYENHSYTDNDVSDSLCMQEQGRKQNLASSSTSSRMNLNSARHENPGISNKPILEALEKLEFRKAFLILSYCGKMKLEDVVTVDLIQRLQNMPIRAFESELWRVLGSKCTNENYEIDRRENEDWDSGRTYLYHCYVDPDATYRFKGPYLHKQRTHLQRVLGDENVLLVKFAEESAEGNDFLSSSEYRTIAKDGILVGLRRFCFFVFKDGGKEEKKKNPTSSAVKCYFVCKEANAFADMRGPYTSFTNHEARCLFMHVHTVSSVVKYMARFSLILSKTVQLDIDLASVNIERISDIPCLPLLIQSRLFHNGIAVKGTFLVNKKLPPKTIQIRPSMIKVEADPKLLGTLSANSLEIVSTSSKPRKTSYLSRYLIALLNYGGVPTEFFMELLVNALKDAQQVHSNKRAALSVSLRYGEMDDFLVPRMILSGIPLDEPYLKTRLSVIMNEEKKGLKGGKLPINECYYLMGTADPTGRLKGDEVCIILDHGEVTGDVLVYRHPGLHFGDIHVLTATTVRGLKEIVGNSKYAIFFPTKRCRSLADEIAKGDFDGDMYWVSTNPQVVVPKQLKAEKFPHFMERQNSYCSKSVLGLIYDEVNLFRTTELQSNDAWKLPCFREQVVPSSCEDKWQKLYVQYRAEMTSVMEIKDKEAKDIAAKDVIQKYKQILYGTTEFDDSTREKEVIYNEALAIFHVTYDYAKTNGVGKCNFVWKVAGRALCTLYATLQDKDIWKVLREILN</sequence>
<dbReference type="Pfam" id="PF26253">
    <property type="entry name" value="RdRP_head"/>
    <property type="match status" value="1"/>
</dbReference>
<dbReference type="InterPro" id="IPR058697">
    <property type="entry name" value="RDRP3-5_N"/>
</dbReference>
<comment type="function">
    <text evidence="8 9">Probably involved in the RNA silencing pathway and required for the generation of small interfering RNAs (siRNAs).</text>
</comment>
<dbReference type="GO" id="GO:0003968">
    <property type="term" value="F:RNA-directed RNA polymerase activity"/>
    <property type="evidence" value="ECO:0007669"/>
    <property type="project" value="UniProtKB-KW"/>
</dbReference>
<keyword evidence="5 9" id="KW-0694">RNA-binding</keyword>
<feature type="domain" description="RDRP3-5 N-terminal" evidence="12">
    <location>
        <begin position="139"/>
        <end position="188"/>
    </location>
</feature>
<dbReference type="GO" id="GO:0031380">
    <property type="term" value="C:nuclear RNA-directed RNA polymerase complex"/>
    <property type="evidence" value="ECO:0007669"/>
    <property type="project" value="TreeGrafter"/>
</dbReference>
<evidence type="ECO:0000256" key="10">
    <source>
        <dbReference type="SAM" id="MobiDB-lite"/>
    </source>
</evidence>